<dbReference type="PROSITE" id="PS00595">
    <property type="entry name" value="AA_TRANSFER_CLASS_5"/>
    <property type="match status" value="1"/>
</dbReference>
<accession>A0ABV1BSL1</accession>
<dbReference type="InterPro" id="IPR016454">
    <property type="entry name" value="Cysteine_dSase"/>
</dbReference>
<dbReference type="Pfam" id="PF00266">
    <property type="entry name" value="Aminotran_5"/>
    <property type="match status" value="1"/>
</dbReference>
<name>A0ABV1BSL1_9FIRM</name>
<comment type="caution">
    <text evidence="9">The sequence shown here is derived from an EMBL/GenBank/DDBJ whole genome shotgun (WGS) entry which is preliminary data.</text>
</comment>
<evidence type="ECO:0000256" key="5">
    <source>
        <dbReference type="ARBA" id="ARBA00023004"/>
    </source>
</evidence>
<sequence length="385" mass="42608">MQAYLDNSATTKCAPEVVDVCVKVMSEDYGNPSSKHMKGVEAENYIKEAKETIAKTLKCQEKEILFTSGGTESNNMAIIGTAMANKRKGNHVIVSSVEHSSVKEPFNFLSENGFRVTYLKVDRNGIVDINDLKEALDDETILVSVMYVNNEIGAVEPIEEIGHIVKSYNPDIVFHVDAIQAYGKYKIVPKKYNIDLLSVSGHKIHGPKGSGFLYIKDKTRIKPIIYGGGQQKGMRSGTENVPAIAGLSAAVKLIYNDQFEDKINNLYELKDYFIDELEKLADVVINSYKGIKSAPQIVSVSFRGVRAEVLLHALEDKNIYVSSGSACSSNKPGLSNTLVAIGLDNDLLDSTLRFSFCYNTTKEELDYAVSALKELLPVLRKYTRH</sequence>
<evidence type="ECO:0000256" key="2">
    <source>
        <dbReference type="ARBA" id="ARBA00006490"/>
    </source>
</evidence>
<keyword evidence="6" id="KW-0411">Iron-sulfur</keyword>
<proteinExistence type="inferred from homology"/>
<keyword evidence="3" id="KW-0479">Metal-binding</keyword>
<evidence type="ECO:0000256" key="6">
    <source>
        <dbReference type="ARBA" id="ARBA00023014"/>
    </source>
</evidence>
<dbReference type="NCBIfam" id="NF002806">
    <property type="entry name" value="PRK02948.1"/>
    <property type="match status" value="1"/>
</dbReference>
<dbReference type="InterPro" id="IPR020578">
    <property type="entry name" value="Aminotrans_V_PyrdxlP_BS"/>
</dbReference>
<dbReference type="PIRSF" id="PIRSF005572">
    <property type="entry name" value="NifS"/>
    <property type="match status" value="1"/>
</dbReference>
<evidence type="ECO:0000256" key="7">
    <source>
        <dbReference type="RuleBase" id="RU004504"/>
    </source>
</evidence>
<evidence type="ECO:0000259" key="8">
    <source>
        <dbReference type="Pfam" id="PF00266"/>
    </source>
</evidence>
<dbReference type="Gene3D" id="3.90.1150.10">
    <property type="entry name" value="Aspartate Aminotransferase, domain 1"/>
    <property type="match status" value="1"/>
</dbReference>
<dbReference type="Gene3D" id="1.10.260.50">
    <property type="match status" value="1"/>
</dbReference>
<dbReference type="InterPro" id="IPR015422">
    <property type="entry name" value="PyrdxlP-dep_Trfase_small"/>
</dbReference>
<feature type="domain" description="Aminotransferase class V" evidence="8">
    <location>
        <begin position="4"/>
        <end position="367"/>
    </location>
</feature>
<dbReference type="PANTHER" id="PTHR11601:SF50">
    <property type="entry name" value="CYSTEINE DESULFURASE ISCS 2-RELATED"/>
    <property type="match status" value="1"/>
</dbReference>
<dbReference type="RefSeq" id="WP_055307134.1">
    <property type="nucleotide sequence ID" value="NZ_DAWDAH010000007.1"/>
</dbReference>
<keyword evidence="4" id="KW-0663">Pyridoxal phosphate</keyword>
<evidence type="ECO:0000256" key="4">
    <source>
        <dbReference type="ARBA" id="ARBA00022898"/>
    </source>
</evidence>
<reference evidence="9 10" key="1">
    <citation type="submission" date="2024-03" db="EMBL/GenBank/DDBJ databases">
        <title>Human intestinal bacterial collection.</title>
        <authorList>
            <person name="Pauvert C."/>
            <person name="Hitch T.C.A."/>
            <person name="Clavel T."/>
        </authorList>
    </citation>
    <scope>NUCLEOTIDE SEQUENCE [LARGE SCALE GENOMIC DNA]</scope>
    <source>
        <strain evidence="9 10">CLA-AA-H255</strain>
    </source>
</reference>
<protein>
    <submittedName>
        <fullName evidence="9">Cysteine desulfurase family protein</fullName>
    </submittedName>
</protein>
<evidence type="ECO:0000256" key="3">
    <source>
        <dbReference type="ARBA" id="ARBA00022723"/>
    </source>
</evidence>
<comment type="similarity">
    <text evidence="2">Belongs to the class-V pyridoxal-phosphate-dependent aminotransferase family. NifS/IscS subfamily.</text>
</comment>
<dbReference type="Proteomes" id="UP001442364">
    <property type="component" value="Unassembled WGS sequence"/>
</dbReference>
<evidence type="ECO:0000313" key="10">
    <source>
        <dbReference type="Proteomes" id="UP001442364"/>
    </source>
</evidence>
<dbReference type="InterPro" id="IPR015421">
    <property type="entry name" value="PyrdxlP-dep_Trfase_major"/>
</dbReference>
<dbReference type="InterPro" id="IPR000192">
    <property type="entry name" value="Aminotrans_V_dom"/>
</dbReference>
<keyword evidence="5" id="KW-0408">Iron</keyword>
<evidence type="ECO:0000256" key="1">
    <source>
        <dbReference type="ARBA" id="ARBA00001933"/>
    </source>
</evidence>
<dbReference type="SUPFAM" id="SSF53383">
    <property type="entry name" value="PLP-dependent transferases"/>
    <property type="match status" value="1"/>
</dbReference>
<dbReference type="EMBL" id="JBBMER010000002">
    <property type="protein sequence ID" value="MEQ2378750.1"/>
    <property type="molecule type" value="Genomic_DNA"/>
</dbReference>
<evidence type="ECO:0000313" key="9">
    <source>
        <dbReference type="EMBL" id="MEQ2378750.1"/>
    </source>
</evidence>
<organism evidence="9 10">
    <name type="scientific">[Lactobacillus] rogosae</name>
    <dbReference type="NCBI Taxonomy" id="706562"/>
    <lineage>
        <taxon>Bacteria</taxon>
        <taxon>Bacillati</taxon>
        <taxon>Bacillota</taxon>
        <taxon>Clostridia</taxon>
        <taxon>Lachnospirales</taxon>
        <taxon>Lachnospiraceae</taxon>
        <taxon>Lachnospira</taxon>
    </lineage>
</organism>
<comment type="cofactor">
    <cofactor evidence="1 7">
        <name>pyridoxal 5'-phosphate</name>
        <dbReference type="ChEBI" id="CHEBI:597326"/>
    </cofactor>
</comment>
<dbReference type="InterPro" id="IPR015424">
    <property type="entry name" value="PyrdxlP-dep_Trfase"/>
</dbReference>
<keyword evidence="10" id="KW-1185">Reference proteome</keyword>
<dbReference type="PANTHER" id="PTHR11601">
    <property type="entry name" value="CYSTEINE DESULFURYLASE FAMILY MEMBER"/>
    <property type="match status" value="1"/>
</dbReference>
<dbReference type="Gene3D" id="3.40.640.10">
    <property type="entry name" value="Type I PLP-dependent aspartate aminotransferase-like (Major domain)"/>
    <property type="match status" value="1"/>
</dbReference>
<gene>
    <name evidence="9" type="ORF">WMO14_02465</name>
</gene>